<comment type="caution">
    <text evidence="1">The sequence shown here is derived from an EMBL/GenBank/DDBJ whole genome shotgun (WGS) entry which is preliminary data.</text>
</comment>
<keyword evidence="2" id="KW-1185">Reference proteome</keyword>
<sequence length="146" mass="15982">MSEAWVTDQDLRAAYTRFADEIPGFAIPVAYGVARKDGPHLTFGHINAPGAVRPLPAVVLAGTCGYVADTDVYRLDRDLFASAIARLTPAEAAIHMPHPNLWSWRELLAGSNVRSTFLAFFIARLDDPPLDSDDEQFRNRLVSGSA</sequence>
<proteinExistence type="predicted"/>
<dbReference type="RefSeq" id="WP_179785650.1">
    <property type="nucleotide sequence ID" value="NZ_BAAARR010000012.1"/>
</dbReference>
<accession>A0A852Z5G0</accession>
<gene>
    <name evidence="1" type="ORF">F4554_000251</name>
</gene>
<evidence type="ECO:0000313" key="2">
    <source>
        <dbReference type="Proteomes" id="UP000579605"/>
    </source>
</evidence>
<evidence type="ECO:0000313" key="1">
    <source>
        <dbReference type="EMBL" id="NYH87613.1"/>
    </source>
</evidence>
<dbReference type="Proteomes" id="UP000579605">
    <property type="component" value="Unassembled WGS sequence"/>
</dbReference>
<dbReference type="EMBL" id="JACBZH010000001">
    <property type="protein sequence ID" value="NYH87613.1"/>
    <property type="molecule type" value="Genomic_DNA"/>
</dbReference>
<dbReference type="AlphaFoldDB" id="A0A852Z5G0"/>
<organism evidence="1 2">
    <name type="scientific">Actinopolymorpha rutila</name>
    <dbReference type="NCBI Taxonomy" id="446787"/>
    <lineage>
        <taxon>Bacteria</taxon>
        <taxon>Bacillati</taxon>
        <taxon>Actinomycetota</taxon>
        <taxon>Actinomycetes</taxon>
        <taxon>Propionibacteriales</taxon>
        <taxon>Actinopolymorphaceae</taxon>
        <taxon>Actinopolymorpha</taxon>
    </lineage>
</organism>
<name>A0A852Z5G0_9ACTN</name>
<reference evidence="1 2" key="1">
    <citation type="submission" date="2020-07" db="EMBL/GenBank/DDBJ databases">
        <title>Sequencing the genomes of 1000 actinobacteria strains.</title>
        <authorList>
            <person name="Klenk H.-P."/>
        </authorList>
    </citation>
    <scope>NUCLEOTIDE SEQUENCE [LARGE SCALE GENOMIC DNA]</scope>
    <source>
        <strain evidence="1 2">DSM 18448</strain>
    </source>
</reference>
<protein>
    <submittedName>
        <fullName evidence="1">Uncharacterized protein</fullName>
    </submittedName>
</protein>